<reference evidence="1" key="1">
    <citation type="submission" date="2023-04" db="EMBL/GenBank/DDBJ databases">
        <title>Phytophthora fragariaefolia NBRC 109709.</title>
        <authorList>
            <person name="Ichikawa N."/>
            <person name="Sato H."/>
            <person name="Tonouchi N."/>
        </authorList>
    </citation>
    <scope>NUCLEOTIDE SEQUENCE</scope>
    <source>
        <strain evidence="1">NBRC 109709</strain>
    </source>
</reference>
<dbReference type="EMBL" id="BSXT01003661">
    <property type="protein sequence ID" value="GMF55135.1"/>
    <property type="molecule type" value="Genomic_DNA"/>
</dbReference>
<dbReference type="SUPFAM" id="SSF140860">
    <property type="entry name" value="Pseudo ankyrin repeat-like"/>
    <property type="match status" value="1"/>
</dbReference>
<dbReference type="InterPro" id="IPR002110">
    <property type="entry name" value="Ankyrin_rpt"/>
</dbReference>
<dbReference type="Proteomes" id="UP001165121">
    <property type="component" value="Unassembled WGS sequence"/>
</dbReference>
<dbReference type="OrthoDB" id="116435at2759"/>
<dbReference type="PANTHER" id="PTHR46586">
    <property type="entry name" value="ANKYRIN REPEAT-CONTAINING PROTEIN"/>
    <property type="match status" value="1"/>
</dbReference>
<dbReference type="InterPro" id="IPR036770">
    <property type="entry name" value="Ankyrin_rpt-contain_sf"/>
</dbReference>
<dbReference type="InterPro" id="IPR052050">
    <property type="entry name" value="SecEffector_AnkRepeat"/>
</dbReference>
<dbReference type="Pfam" id="PF13637">
    <property type="entry name" value="Ank_4"/>
    <property type="match status" value="3"/>
</dbReference>
<protein>
    <submittedName>
        <fullName evidence="1">Unnamed protein product</fullName>
    </submittedName>
</protein>
<dbReference type="SMART" id="SM00248">
    <property type="entry name" value="ANK"/>
    <property type="match status" value="11"/>
</dbReference>
<name>A0A9W7D3A4_9STRA</name>
<dbReference type="PANTHER" id="PTHR46586:SF3">
    <property type="entry name" value="ANKYRIN REPEAT-CONTAINING PROTEIN"/>
    <property type="match status" value="1"/>
</dbReference>
<organism evidence="1 2">
    <name type="scientific">Phytophthora fragariaefolia</name>
    <dbReference type="NCBI Taxonomy" id="1490495"/>
    <lineage>
        <taxon>Eukaryota</taxon>
        <taxon>Sar</taxon>
        <taxon>Stramenopiles</taxon>
        <taxon>Oomycota</taxon>
        <taxon>Peronosporomycetes</taxon>
        <taxon>Peronosporales</taxon>
        <taxon>Peronosporaceae</taxon>
        <taxon>Phytophthora</taxon>
    </lineage>
</organism>
<proteinExistence type="predicted"/>
<evidence type="ECO:0000313" key="2">
    <source>
        <dbReference type="Proteomes" id="UP001165121"/>
    </source>
</evidence>
<sequence length="1342" mass="145788">MFCHVINCLISFSIFPIPMVPDEAQVASLVSAVVVLRNNPSVGALPHIASSVSQCLDYSAVIPLARACAFGSLRLVRRVWGISEEFAASDGDPRQRRPSCWSPLQFLQSDRHYYRAQFSQGVIEAVRRGDLDMIRWLFAQLSGCEAGVQAVETAAAAGDLRILQFFLDNESAAEAAAEAGTSNHVQWGGGDLAIAAESGHADVVRWLFERKGSVERDWGRFMAAVVRSGDFVLLQWMLARGYAERQLAPPTMDDAAWGGHLYMLKWLYLNGYVHHASFALEYAARNGYLEIVEWLVRNHPVGNASRALDAAARENRLDIVRWLLGHNLGRGAKSGMHQAAIRGYLEVASYLHEQGFHGLAGVSCGTMLRAAGRGFFDVVRWLDSEFASDPQTHLYRDLRPYSLTLLADEPSTAIDAAATSGHLEVLKYLQRVDDRMQEEGFSGSRPTDTHDAIDGAAAGNFLDVVEWLSKHRSGIGTTAAMDGAAANGHLTMVQWLHTCRTEGCTNAAMDGAAANGHLEIVKWLHYHRSEGCTTAAMDEAARHGHLDVVQWLHCNRTEGCSAEAMNNAAGAGLLEMVMWLDRYRNEGCTSRAMDAAASGGFFEVLLFLKSQRIEGCSRDAAFEAQRKKHANVLAWLEENYPDAPAPQRRCLLFQLFAATAVSDALTGNSVVGFRVQCGLEAQASGSLGIQLLTSIPFRQLCLSISLLRNSQLYAANTALSQRAVTHDSVVFVPASIHTPGMSTRLSRSRHAADASVAEKEATLTTGLMVVLREQPGVAALQHVVHALDDLVDVSWQWNIARACALSGETLSRRDGGARRLVARIVARRPLASMDTFYRQAQLSAGLVNAAQCKNSVLVSWLLENIVTERFTIDSHSAIFKAAEAAASKGYLDILEHVLRHDKRGVSTKPAMLAAARGNNLNVLEWLHKHFAKSSALSDCANALLEVAAGNGNAKMASWLVEVVGADCLRLSVASAAQNAISGGHLKMITSLGIIASSVDGPLSLDEAAGKGYLQAVQWGVKHGGVCSTEAMDTAASNGYLRIVQWLHHNCAAECTIRAMDSAASHGHLDVVEWLHEHRDEGCSTEAMDGAASHGHLDVVKWLHSNRSEGCTVAAMNGAARENHILVLQWLHNHRSEGCAQEAMDGAAAHGNIAVMRWLITHCSESCNYSQSALETAAANGRLDAVQLLYKQLSQHIMSEWVACEALDCAASGGHLGVVKWLHERRPEIGSCTTAALDGAASNGHLQMVKWLHANRREGGTYHAMDGAAAGGHLEVLMFLYSHRSDGCTSDAAVNAAMNDHVEVVQWLLQRYPQQISHDRVRKFAAKCNFSLLDQSNRNQIPP</sequence>
<dbReference type="Gene3D" id="1.25.40.20">
    <property type="entry name" value="Ankyrin repeat-containing domain"/>
    <property type="match status" value="6"/>
</dbReference>
<dbReference type="SUPFAM" id="SSF48403">
    <property type="entry name" value="Ankyrin repeat"/>
    <property type="match status" value="4"/>
</dbReference>
<accession>A0A9W7D3A4</accession>
<dbReference type="Pfam" id="PF12796">
    <property type="entry name" value="Ank_2"/>
    <property type="match status" value="1"/>
</dbReference>
<gene>
    <name evidence="1" type="ORF">Pfra01_002314600</name>
</gene>
<evidence type="ECO:0000313" key="1">
    <source>
        <dbReference type="EMBL" id="GMF55135.1"/>
    </source>
</evidence>
<keyword evidence="2" id="KW-1185">Reference proteome</keyword>
<comment type="caution">
    <text evidence="1">The sequence shown here is derived from an EMBL/GenBank/DDBJ whole genome shotgun (WGS) entry which is preliminary data.</text>
</comment>